<feature type="transmembrane region" description="Helical" evidence="1">
    <location>
        <begin position="104"/>
        <end position="123"/>
    </location>
</feature>
<keyword evidence="3" id="KW-1185">Reference proteome</keyword>
<feature type="transmembrane region" description="Helical" evidence="1">
    <location>
        <begin position="12"/>
        <end position="28"/>
    </location>
</feature>
<sequence length="201" mass="23272">MWYNFGSLTIPGSWIALLVTFLIIGLLLKFIARDSSFQDLYANAVFLFLITWKFSVILFDFKNVIAYPLSILYFNGGMKGYWLAIIVVIIYLCMKGKWEEDRLYLIFTCGLIIYLYEGFSSILNQDFTVVAIIQTAINSVFILLSWKKLREGRLLTQFIVLLIFFQFLIFSMKGTLTSITALTYVVFLVIIIFVYKREGNG</sequence>
<feature type="transmembrane region" description="Helical" evidence="1">
    <location>
        <begin position="71"/>
        <end position="92"/>
    </location>
</feature>
<reference evidence="2" key="1">
    <citation type="submission" date="2023-07" db="EMBL/GenBank/DDBJ databases">
        <title>Genomic Encyclopedia of Type Strains, Phase IV (KMG-IV): sequencing the most valuable type-strain genomes for metagenomic binning, comparative biology and taxonomic classification.</title>
        <authorList>
            <person name="Goeker M."/>
        </authorList>
    </citation>
    <scope>NUCLEOTIDE SEQUENCE</scope>
    <source>
        <strain evidence="2">DSM 23947</strain>
    </source>
</reference>
<dbReference type="EMBL" id="JAUSUC010000012">
    <property type="protein sequence ID" value="MDQ0214889.1"/>
    <property type="molecule type" value="Genomic_DNA"/>
</dbReference>
<evidence type="ECO:0000256" key="1">
    <source>
        <dbReference type="SAM" id="Phobius"/>
    </source>
</evidence>
<evidence type="ECO:0000313" key="2">
    <source>
        <dbReference type="EMBL" id="MDQ0214889.1"/>
    </source>
</evidence>
<gene>
    <name evidence="2" type="ORF">J2S13_001288</name>
</gene>
<protein>
    <submittedName>
        <fullName evidence="2">Uncharacterized protein</fullName>
    </submittedName>
</protein>
<accession>A0AAJ1SYJ5</accession>
<comment type="caution">
    <text evidence="2">The sequence shown here is derived from an EMBL/GenBank/DDBJ whole genome shotgun (WGS) entry which is preliminary data.</text>
</comment>
<feature type="transmembrane region" description="Helical" evidence="1">
    <location>
        <begin position="153"/>
        <end position="170"/>
    </location>
</feature>
<feature type="transmembrane region" description="Helical" evidence="1">
    <location>
        <begin position="129"/>
        <end position="146"/>
    </location>
</feature>
<keyword evidence="1" id="KW-1133">Transmembrane helix</keyword>
<dbReference type="RefSeq" id="WP_307256888.1">
    <property type="nucleotide sequence ID" value="NZ_JAUSUC010000012.1"/>
</dbReference>
<evidence type="ECO:0000313" key="3">
    <source>
        <dbReference type="Proteomes" id="UP001237207"/>
    </source>
</evidence>
<keyword evidence="1" id="KW-0812">Transmembrane</keyword>
<organism evidence="2 3">
    <name type="scientific">Oikeobacillus pervagus</name>
    <dbReference type="NCBI Taxonomy" id="1325931"/>
    <lineage>
        <taxon>Bacteria</taxon>
        <taxon>Bacillati</taxon>
        <taxon>Bacillota</taxon>
        <taxon>Bacilli</taxon>
        <taxon>Bacillales</taxon>
        <taxon>Bacillaceae</taxon>
        <taxon>Oikeobacillus</taxon>
    </lineage>
</organism>
<dbReference type="AlphaFoldDB" id="A0AAJ1SYJ5"/>
<name>A0AAJ1SYJ5_9BACI</name>
<keyword evidence="1" id="KW-0472">Membrane</keyword>
<feature type="transmembrane region" description="Helical" evidence="1">
    <location>
        <begin position="40"/>
        <end position="59"/>
    </location>
</feature>
<dbReference type="Proteomes" id="UP001237207">
    <property type="component" value="Unassembled WGS sequence"/>
</dbReference>
<proteinExistence type="predicted"/>
<feature type="transmembrane region" description="Helical" evidence="1">
    <location>
        <begin position="176"/>
        <end position="195"/>
    </location>
</feature>